<dbReference type="InterPro" id="IPR052073">
    <property type="entry name" value="Amide_Lactam_Regulators"/>
</dbReference>
<proteinExistence type="predicted"/>
<protein>
    <recommendedName>
        <fullName evidence="7">Xylanolytic transcriptional activator regulatory domain-containing protein</fullName>
    </recommendedName>
</protein>
<dbReference type="PANTHER" id="PTHR47171:SF1">
    <property type="entry name" value="ZN(II)2CYS6 TRANSCRIPTION FACTOR (EUROFUNG)"/>
    <property type="match status" value="1"/>
</dbReference>
<evidence type="ECO:0000313" key="9">
    <source>
        <dbReference type="Proteomes" id="UP000078343"/>
    </source>
</evidence>
<dbReference type="CDD" id="cd12148">
    <property type="entry name" value="fungal_TF_MHR"/>
    <property type="match status" value="1"/>
</dbReference>
<evidence type="ECO:0000256" key="5">
    <source>
        <dbReference type="ARBA" id="ARBA00023242"/>
    </source>
</evidence>
<dbReference type="GO" id="GO:0006351">
    <property type="term" value="P:DNA-templated transcription"/>
    <property type="evidence" value="ECO:0007669"/>
    <property type="project" value="InterPro"/>
</dbReference>
<feature type="compositionally biased region" description="Polar residues" evidence="6">
    <location>
        <begin position="34"/>
        <end position="43"/>
    </location>
</feature>
<gene>
    <name evidence="8" type="ORF">AYL99_05420</name>
</gene>
<dbReference type="Proteomes" id="UP000078343">
    <property type="component" value="Unassembled WGS sequence"/>
</dbReference>
<evidence type="ECO:0000256" key="2">
    <source>
        <dbReference type="ARBA" id="ARBA00023015"/>
    </source>
</evidence>
<dbReference type="GO" id="GO:0003677">
    <property type="term" value="F:DNA binding"/>
    <property type="evidence" value="ECO:0007669"/>
    <property type="project" value="UniProtKB-KW"/>
</dbReference>
<dbReference type="AlphaFoldDB" id="A0A178ZKU5"/>
<dbReference type="GeneID" id="30009588"/>
<evidence type="ECO:0000256" key="4">
    <source>
        <dbReference type="ARBA" id="ARBA00023163"/>
    </source>
</evidence>
<dbReference type="Pfam" id="PF04082">
    <property type="entry name" value="Fungal_trans"/>
    <property type="match status" value="1"/>
</dbReference>
<evidence type="ECO:0000256" key="3">
    <source>
        <dbReference type="ARBA" id="ARBA00023125"/>
    </source>
</evidence>
<evidence type="ECO:0000259" key="7">
    <source>
        <dbReference type="SMART" id="SM00906"/>
    </source>
</evidence>
<evidence type="ECO:0000313" key="8">
    <source>
        <dbReference type="EMBL" id="OAP60418.1"/>
    </source>
</evidence>
<organism evidence="8 9">
    <name type="scientific">Fonsecaea erecta</name>
    <dbReference type="NCBI Taxonomy" id="1367422"/>
    <lineage>
        <taxon>Eukaryota</taxon>
        <taxon>Fungi</taxon>
        <taxon>Dikarya</taxon>
        <taxon>Ascomycota</taxon>
        <taxon>Pezizomycotina</taxon>
        <taxon>Eurotiomycetes</taxon>
        <taxon>Chaetothyriomycetidae</taxon>
        <taxon>Chaetothyriales</taxon>
        <taxon>Herpotrichiellaceae</taxon>
        <taxon>Fonsecaea</taxon>
    </lineage>
</organism>
<dbReference type="RefSeq" id="XP_018693785.1">
    <property type="nucleotide sequence ID" value="XM_018836932.1"/>
</dbReference>
<dbReference type="SMART" id="SM00906">
    <property type="entry name" value="Fungal_trans"/>
    <property type="match status" value="1"/>
</dbReference>
<evidence type="ECO:0000256" key="1">
    <source>
        <dbReference type="ARBA" id="ARBA00022833"/>
    </source>
</evidence>
<keyword evidence="5" id="KW-0539">Nucleus</keyword>
<keyword evidence="3" id="KW-0238">DNA-binding</keyword>
<comment type="caution">
    <text evidence="8">The sequence shown here is derived from an EMBL/GenBank/DDBJ whole genome shotgun (WGS) entry which is preliminary data.</text>
</comment>
<accession>A0A178ZKU5</accession>
<dbReference type="STRING" id="1367422.A0A178ZKU5"/>
<keyword evidence="4" id="KW-0804">Transcription</keyword>
<name>A0A178ZKU5_9EURO</name>
<reference evidence="8 9" key="1">
    <citation type="submission" date="2016-04" db="EMBL/GenBank/DDBJ databases">
        <title>Draft genome of Fonsecaea erecta CBS 125763.</title>
        <authorList>
            <person name="Weiss V.A."/>
            <person name="Vicente V.A."/>
            <person name="Raittz R.T."/>
            <person name="Moreno L.F."/>
            <person name="De Souza E.M."/>
            <person name="Pedrosa F.O."/>
            <person name="Steffens M.B."/>
            <person name="Faoro H."/>
            <person name="Tadra-Sfeir M.Z."/>
            <person name="Najafzadeh M.J."/>
            <person name="Felipe M.S."/>
            <person name="Teixeira M."/>
            <person name="Sun J."/>
            <person name="Xi L."/>
            <person name="Gomes R."/>
            <person name="De Azevedo C.M."/>
            <person name="Salgado C.G."/>
            <person name="Da Silva M.B."/>
            <person name="Nascimento M.F."/>
            <person name="Queiroz-Telles F."/>
            <person name="Attili D.S."/>
            <person name="Gorbushina A."/>
        </authorList>
    </citation>
    <scope>NUCLEOTIDE SEQUENCE [LARGE SCALE GENOMIC DNA]</scope>
    <source>
        <strain evidence="8 9">CBS 125763</strain>
    </source>
</reference>
<feature type="compositionally biased region" description="Low complexity" evidence="6">
    <location>
        <begin position="1"/>
        <end position="16"/>
    </location>
</feature>
<dbReference type="InterPro" id="IPR007219">
    <property type="entry name" value="XnlR_reg_dom"/>
</dbReference>
<feature type="region of interest" description="Disordered" evidence="6">
    <location>
        <begin position="1"/>
        <end position="68"/>
    </location>
</feature>
<dbReference type="EMBL" id="LVYI01000004">
    <property type="protein sequence ID" value="OAP60418.1"/>
    <property type="molecule type" value="Genomic_DNA"/>
</dbReference>
<feature type="domain" description="Xylanolytic transcriptional activator regulatory" evidence="7">
    <location>
        <begin position="242"/>
        <end position="314"/>
    </location>
</feature>
<keyword evidence="9" id="KW-1185">Reference proteome</keyword>
<evidence type="ECO:0000256" key="6">
    <source>
        <dbReference type="SAM" id="MobiDB-lite"/>
    </source>
</evidence>
<keyword evidence="2" id="KW-0805">Transcription regulation</keyword>
<feature type="compositionally biased region" description="Basic and acidic residues" evidence="6">
    <location>
        <begin position="24"/>
        <end position="33"/>
    </location>
</feature>
<keyword evidence="1" id="KW-0862">Zinc</keyword>
<dbReference type="GO" id="GO:0008270">
    <property type="term" value="F:zinc ion binding"/>
    <property type="evidence" value="ECO:0007669"/>
    <property type="project" value="InterPro"/>
</dbReference>
<dbReference type="PANTHER" id="PTHR47171">
    <property type="entry name" value="FARA-RELATED"/>
    <property type="match status" value="1"/>
</dbReference>
<dbReference type="OrthoDB" id="4107818at2759"/>
<sequence length="655" mass="74275">MPSSPKSSSTTTAKTPEYTIDLEQLCRDGDKDVTGTNQNTNLDSGRPPRQSAASAGGRETSLNTDSHTQAECNHPWAESWYLSYVLHTTNNDHPSVHRSLTANSPESCSFDRHQSKARAATLLGSTQSLPAPQLVDAMIKEFFTNFQVFCPLLEEEQIRSDLRKGSLSTTLLRCILFVASIHCEMTLLRDLGYNDRIEAEGSLFENAKAAFDSDVESDSLTLLYCSYLLHYWSGRPRTFKDSLWWLAGAIRCAQSLGMHRTLERAKVSPLQRRLWRKIWWLLYIRDRQISISLGKPFLINDNDCDVEPLQGDELPDRLSESRAYIQEQMKLSIAASSVFTLFSPLPLCRVSRDIYSVHDIARSVCANFRNFDDQINVLMAEQSARKKSLGILLHMTVNYYKILAYRILERNVQAFANEIPIDVSHFTKDILRAAETITSLFEEMLISFKARHFPMICVSAVFAAMTVQLIYSRRSNLRESQHLLDQQLRFNLLGLKEFEETYRLAHWIRELFLRAREKVRTESSSAGTFAEPKILVSGGSPIQTPSTHVQPQLVIETMIPSSGTRFSNSPNSYDPTVDNSQDFTVPQLGNHVGNTTLSGPGALHIPSYDQPELELDFFPNGNPELFQYQTLQVFADEFSSDIFMDPRYTDSFASY</sequence>